<sequence length="274" mass="28763">MMNAVTEHTTHDDSGTGGSTDKRTLRRATIARRKQVPADERARAGEQLAQAAAAITNGLTPGATVAAYVSMGSEIPTAPLLRWLLDAGYRVIVPKLGRGLDVGWGALTSLDELHAVTLDGNAAASSGPAHVDSTAHVGDPAHVGSTAAVPADRTSAPYRSSLQRPSSRRPQEPTDAATLGMDALRDAALIILPALLVDRTGTRLGRGGGWYDRALEHRRPDARTVAVCWPWEISDAPLPREPHDVPVDAILTPDGMVATNGTATTAERGGRSTD</sequence>
<dbReference type="GO" id="GO:0009396">
    <property type="term" value="P:folic acid-containing compound biosynthetic process"/>
    <property type="evidence" value="ECO:0007669"/>
    <property type="project" value="TreeGrafter"/>
</dbReference>
<dbReference type="InterPro" id="IPR037171">
    <property type="entry name" value="NagB/RpiA_transferase-like"/>
</dbReference>
<dbReference type="Gene3D" id="3.40.50.10420">
    <property type="entry name" value="NagB/RpiA/CoA transferase-like"/>
    <property type="match status" value="1"/>
</dbReference>
<name>A0A6L4WX18_9BIFI</name>
<evidence type="ECO:0000313" key="6">
    <source>
        <dbReference type="Proteomes" id="UP000482084"/>
    </source>
</evidence>
<keyword evidence="3" id="KW-0067">ATP-binding</keyword>
<reference evidence="5 6" key="1">
    <citation type="submission" date="2019-10" db="EMBL/GenBank/DDBJ databases">
        <title>Characterization of the phylogenetic diversity of two novel species belonging to the genus Bifidobacterium: Bifidobacterium cebidarum sp. nov. and Bifidobacterium leontopitheci sp. nov.</title>
        <authorList>
            <person name="Lugli G.A."/>
            <person name="Duranti S."/>
            <person name="Milani C."/>
            <person name="Turroni F."/>
            <person name="Ventura M."/>
        </authorList>
    </citation>
    <scope>NUCLEOTIDE SEQUENCE [LARGE SCALE GENOMIC DNA]</scope>
    <source>
        <strain evidence="5 6">DSM 100688</strain>
    </source>
</reference>
<dbReference type="Pfam" id="PF01812">
    <property type="entry name" value="5-FTHF_cyc-lig"/>
    <property type="match status" value="1"/>
</dbReference>
<comment type="caution">
    <text evidence="5">The sequence shown here is derived from an EMBL/GenBank/DDBJ whole genome shotgun (WGS) entry which is preliminary data.</text>
</comment>
<dbReference type="PANTHER" id="PTHR23407">
    <property type="entry name" value="ATPASE INHIBITOR/5-FORMYLTETRAHYDROFOLATE CYCLO-LIGASE"/>
    <property type="match status" value="1"/>
</dbReference>
<evidence type="ECO:0000256" key="3">
    <source>
        <dbReference type="ARBA" id="ARBA00022840"/>
    </source>
</evidence>
<organism evidence="5 6">
    <name type="scientific">Bifidobacterium ramosum</name>
    <dbReference type="NCBI Taxonomy" id="1798158"/>
    <lineage>
        <taxon>Bacteria</taxon>
        <taxon>Bacillati</taxon>
        <taxon>Actinomycetota</taxon>
        <taxon>Actinomycetes</taxon>
        <taxon>Bifidobacteriales</taxon>
        <taxon>Bifidobacteriaceae</taxon>
        <taxon>Bifidobacterium</taxon>
    </lineage>
</organism>
<dbReference type="GO" id="GO:0035999">
    <property type="term" value="P:tetrahydrofolate interconversion"/>
    <property type="evidence" value="ECO:0007669"/>
    <property type="project" value="TreeGrafter"/>
</dbReference>
<evidence type="ECO:0000256" key="4">
    <source>
        <dbReference type="SAM" id="MobiDB-lite"/>
    </source>
</evidence>
<dbReference type="SUPFAM" id="SSF100950">
    <property type="entry name" value="NagB/RpiA/CoA transferase-like"/>
    <property type="match status" value="1"/>
</dbReference>
<proteinExistence type="inferred from homology"/>
<dbReference type="InterPro" id="IPR002698">
    <property type="entry name" value="FTHF_cligase"/>
</dbReference>
<dbReference type="EMBL" id="WBSM01000016">
    <property type="protein sequence ID" value="KAB8286732.1"/>
    <property type="molecule type" value="Genomic_DNA"/>
</dbReference>
<feature type="region of interest" description="Disordered" evidence="4">
    <location>
        <begin position="255"/>
        <end position="274"/>
    </location>
</feature>
<evidence type="ECO:0000313" key="5">
    <source>
        <dbReference type="EMBL" id="KAB8286732.1"/>
    </source>
</evidence>
<evidence type="ECO:0000256" key="2">
    <source>
        <dbReference type="ARBA" id="ARBA00022741"/>
    </source>
</evidence>
<feature type="region of interest" description="Disordered" evidence="4">
    <location>
        <begin position="1"/>
        <end position="24"/>
    </location>
</feature>
<feature type="region of interest" description="Disordered" evidence="4">
    <location>
        <begin position="122"/>
        <end position="175"/>
    </location>
</feature>
<accession>A0A6L4WX18</accession>
<dbReference type="RefSeq" id="WP_239519355.1">
    <property type="nucleotide sequence ID" value="NZ_WBSM01000016.1"/>
</dbReference>
<keyword evidence="6" id="KW-1185">Reference proteome</keyword>
<keyword evidence="5" id="KW-0436">Ligase</keyword>
<dbReference type="GO" id="GO:0005524">
    <property type="term" value="F:ATP binding"/>
    <property type="evidence" value="ECO:0007669"/>
    <property type="project" value="UniProtKB-KW"/>
</dbReference>
<dbReference type="AlphaFoldDB" id="A0A6L4WX18"/>
<evidence type="ECO:0000256" key="1">
    <source>
        <dbReference type="ARBA" id="ARBA00010638"/>
    </source>
</evidence>
<keyword evidence="2" id="KW-0547">Nucleotide-binding</keyword>
<gene>
    <name evidence="5" type="ORF">DSM100688_2169</name>
</gene>
<dbReference type="GO" id="GO:0030272">
    <property type="term" value="F:5-formyltetrahydrofolate cyclo-ligase activity"/>
    <property type="evidence" value="ECO:0007669"/>
    <property type="project" value="TreeGrafter"/>
</dbReference>
<dbReference type="PANTHER" id="PTHR23407:SF1">
    <property type="entry name" value="5-FORMYLTETRAHYDROFOLATE CYCLO-LIGASE"/>
    <property type="match status" value="1"/>
</dbReference>
<dbReference type="InterPro" id="IPR024185">
    <property type="entry name" value="FTHF_cligase-like_sf"/>
</dbReference>
<dbReference type="Proteomes" id="UP000482084">
    <property type="component" value="Unassembled WGS sequence"/>
</dbReference>
<protein>
    <submittedName>
        <fullName evidence="5">5-formyltetrahydrofolate cyclo-ligase</fullName>
    </submittedName>
</protein>
<comment type="similarity">
    <text evidence="1">Belongs to the 5-formyltetrahydrofolate cyclo-ligase family.</text>
</comment>